<dbReference type="OrthoDB" id="116343at2"/>
<dbReference type="Pfam" id="PF13460">
    <property type="entry name" value="NAD_binding_10"/>
    <property type="match status" value="1"/>
</dbReference>
<dbReference type="InterPro" id="IPR016040">
    <property type="entry name" value="NAD(P)-bd_dom"/>
</dbReference>
<dbReference type="EMBL" id="FONV01000011">
    <property type="protein sequence ID" value="SFF46973.1"/>
    <property type="molecule type" value="Genomic_DNA"/>
</dbReference>
<dbReference type="PANTHER" id="PTHR43162">
    <property type="match status" value="1"/>
</dbReference>
<evidence type="ECO:0000313" key="3">
    <source>
        <dbReference type="Proteomes" id="UP000199645"/>
    </source>
</evidence>
<reference evidence="2 3" key="1">
    <citation type="submission" date="2016-10" db="EMBL/GenBank/DDBJ databases">
        <authorList>
            <person name="de Groot N.N."/>
        </authorList>
    </citation>
    <scope>NUCLEOTIDE SEQUENCE [LARGE SCALE GENOMIC DNA]</scope>
    <source>
        <strain evidence="2 3">DSM 43019</strain>
    </source>
</reference>
<evidence type="ECO:0000313" key="2">
    <source>
        <dbReference type="EMBL" id="SFF46973.1"/>
    </source>
</evidence>
<accession>A0A1I2IZE1</accession>
<dbReference type="Gene3D" id="3.40.50.720">
    <property type="entry name" value="NAD(P)-binding Rossmann-like Domain"/>
    <property type="match status" value="1"/>
</dbReference>
<dbReference type="RefSeq" id="WP_093618956.1">
    <property type="nucleotide sequence ID" value="NZ_BOMT01000063.1"/>
</dbReference>
<proteinExistence type="predicted"/>
<feature type="domain" description="NAD(P)-binding" evidence="1">
    <location>
        <begin position="7"/>
        <end position="166"/>
    </location>
</feature>
<dbReference type="PANTHER" id="PTHR43162:SF1">
    <property type="entry name" value="PRESTALK A DIFFERENTIATION PROTEIN A"/>
    <property type="match status" value="1"/>
</dbReference>
<dbReference type="SUPFAM" id="SSF51735">
    <property type="entry name" value="NAD(P)-binding Rossmann-fold domains"/>
    <property type="match status" value="1"/>
</dbReference>
<dbReference type="InterPro" id="IPR051604">
    <property type="entry name" value="Ergot_Alk_Oxidoreductase"/>
</dbReference>
<evidence type="ECO:0000259" key="1">
    <source>
        <dbReference type="Pfam" id="PF13460"/>
    </source>
</evidence>
<organism evidence="2 3">
    <name type="scientific">Actinoplanes philippinensis</name>
    <dbReference type="NCBI Taxonomy" id="35752"/>
    <lineage>
        <taxon>Bacteria</taxon>
        <taxon>Bacillati</taxon>
        <taxon>Actinomycetota</taxon>
        <taxon>Actinomycetes</taxon>
        <taxon>Micromonosporales</taxon>
        <taxon>Micromonosporaceae</taxon>
        <taxon>Actinoplanes</taxon>
    </lineage>
</organism>
<keyword evidence="3" id="KW-1185">Reference proteome</keyword>
<protein>
    <submittedName>
        <fullName evidence="2">Uncharacterized conserved protein YbjT, contains NAD(P)-binding and DUF2867 domains</fullName>
    </submittedName>
</protein>
<dbReference type="Proteomes" id="UP000199645">
    <property type="component" value="Unassembled WGS sequence"/>
</dbReference>
<sequence length="267" mass="28805">MRILVTGATANIGRMVVDELLELGATRIRAFTVDPVKAALPPAVEVVTGFFNRPDRVAAALDGVDRMYLAPHIPTVTAVCRAAADAGVRHIVDLAGVKGLHWQAIEDAVEACGVPFTHLEPGEFMANTTGWAPQIRAGDEVRDAWGDAAGAPIAQEDIAAIAARVLLSDDHFGRSYELTGPETISRRQQVATIAAELGRPLTFVELPADEAAAHYRSLMGEFGDWYLTGLAQLAEHPQPALPTVEALLNRPAMSYGEWVRRHADLFR</sequence>
<dbReference type="InterPro" id="IPR036291">
    <property type="entry name" value="NAD(P)-bd_dom_sf"/>
</dbReference>
<dbReference type="STRING" id="35752.SAMN05421541_1118"/>
<gene>
    <name evidence="2" type="ORF">SAMN05421541_1118</name>
</gene>
<name>A0A1I2IZE1_9ACTN</name>
<dbReference type="AlphaFoldDB" id="A0A1I2IZE1"/>
<dbReference type="Gene3D" id="3.90.25.10">
    <property type="entry name" value="UDP-galactose 4-epimerase, domain 1"/>
    <property type="match status" value="1"/>
</dbReference>